<accession>A0AAD5TJG8</accession>
<gene>
    <name evidence="1" type="ORF">HDU87_005458</name>
</gene>
<evidence type="ECO:0000313" key="2">
    <source>
        <dbReference type="Proteomes" id="UP001212152"/>
    </source>
</evidence>
<comment type="caution">
    <text evidence="1">The sequence shown here is derived from an EMBL/GenBank/DDBJ whole genome shotgun (WGS) entry which is preliminary data.</text>
</comment>
<dbReference type="Proteomes" id="UP001212152">
    <property type="component" value="Unassembled WGS sequence"/>
</dbReference>
<protein>
    <submittedName>
        <fullName evidence="1">Uncharacterized protein</fullName>
    </submittedName>
</protein>
<evidence type="ECO:0000313" key="1">
    <source>
        <dbReference type="EMBL" id="KAJ3176243.1"/>
    </source>
</evidence>
<dbReference type="AlphaFoldDB" id="A0AAD5TJG8"/>
<reference evidence="1" key="1">
    <citation type="submission" date="2020-05" db="EMBL/GenBank/DDBJ databases">
        <title>Phylogenomic resolution of chytrid fungi.</title>
        <authorList>
            <person name="Stajich J.E."/>
            <person name="Amses K."/>
            <person name="Simmons R."/>
            <person name="Seto K."/>
            <person name="Myers J."/>
            <person name="Bonds A."/>
            <person name="Quandt C.A."/>
            <person name="Barry K."/>
            <person name="Liu P."/>
            <person name="Grigoriev I."/>
            <person name="Longcore J.E."/>
            <person name="James T.Y."/>
        </authorList>
    </citation>
    <scope>NUCLEOTIDE SEQUENCE</scope>
    <source>
        <strain evidence="1">JEL0379</strain>
    </source>
</reference>
<sequence length="268" mass="29462">MDTAGQHYLAPTSDLACRISLPAGTTISWIEDSVCITKLQEDGEAFAWKIAGSFASSYTLKPLFTVPATSARVLCFNSIVLGYLDDDGVQPDPHFRLICLSDGGQLASSTHHALANPPENAAYGRSRRIHLTHTHLFAYSECFGRVFVFSLRDLALCNVIELPEMEFALGDDDYDAAIEVGLEPVDEQAYPTYVEPPPNDGSALYFVLPKPQPTVLLLDPFARQLVRYGPPPRWEMPATSEKNGVLVVRSTAGARGTQMEWVNLPDLF</sequence>
<proteinExistence type="predicted"/>
<keyword evidence="2" id="KW-1185">Reference proteome</keyword>
<dbReference type="EMBL" id="JADGJQ010000043">
    <property type="protein sequence ID" value="KAJ3176243.1"/>
    <property type="molecule type" value="Genomic_DNA"/>
</dbReference>
<name>A0AAD5TJG8_9FUNG</name>
<organism evidence="1 2">
    <name type="scientific">Geranomyces variabilis</name>
    <dbReference type="NCBI Taxonomy" id="109894"/>
    <lineage>
        <taxon>Eukaryota</taxon>
        <taxon>Fungi</taxon>
        <taxon>Fungi incertae sedis</taxon>
        <taxon>Chytridiomycota</taxon>
        <taxon>Chytridiomycota incertae sedis</taxon>
        <taxon>Chytridiomycetes</taxon>
        <taxon>Spizellomycetales</taxon>
        <taxon>Powellomycetaceae</taxon>
        <taxon>Geranomyces</taxon>
    </lineage>
</organism>